<dbReference type="AlphaFoldDB" id="B0DRS5"/>
<dbReference type="Proteomes" id="UP000001194">
    <property type="component" value="Unassembled WGS sequence"/>
</dbReference>
<proteinExistence type="predicted"/>
<feature type="region of interest" description="Disordered" evidence="1">
    <location>
        <begin position="35"/>
        <end position="100"/>
    </location>
</feature>
<evidence type="ECO:0000313" key="2">
    <source>
        <dbReference type="EMBL" id="EDR02581.1"/>
    </source>
</evidence>
<evidence type="ECO:0000256" key="1">
    <source>
        <dbReference type="SAM" id="MobiDB-lite"/>
    </source>
</evidence>
<dbReference type="EMBL" id="DS547129">
    <property type="protein sequence ID" value="EDR02581.1"/>
    <property type="molecule type" value="Genomic_DNA"/>
</dbReference>
<protein>
    <submittedName>
        <fullName evidence="2">Predicted protein</fullName>
    </submittedName>
</protein>
<reference evidence="2 3" key="1">
    <citation type="journal article" date="2008" name="Nature">
        <title>The genome of Laccaria bicolor provides insights into mycorrhizal symbiosis.</title>
        <authorList>
            <person name="Martin F."/>
            <person name="Aerts A."/>
            <person name="Ahren D."/>
            <person name="Brun A."/>
            <person name="Danchin E.G.J."/>
            <person name="Duchaussoy F."/>
            <person name="Gibon J."/>
            <person name="Kohler A."/>
            <person name="Lindquist E."/>
            <person name="Pereda V."/>
            <person name="Salamov A."/>
            <person name="Shapiro H.J."/>
            <person name="Wuyts J."/>
            <person name="Blaudez D."/>
            <person name="Buee M."/>
            <person name="Brokstein P."/>
            <person name="Canbaeck B."/>
            <person name="Cohen D."/>
            <person name="Courty P.E."/>
            <person name="Coutinho P.M."/>
            <person name="Delaruelle C."/>
            <person name="Detter J.C."/>
            <person name="Deveau A."/>
            <person name="DiFazio S."/>
            <person name="Duplessis S."/>
            <person name="Fraissinet-Tachet L."/>
            <person name="Lucic E."/>
            <person name="Frey-Klett P."/>
            <person name="Fourrey C."/>
            <person name="Feussner I."/>
            <person name="Gay G."/>
            <person name="Grimwood J."/>
            <person name="Hoegger P.J."/>
            <person name="Jain P."/>
            <person name="Kilaru S."/>
            <person name="Labbe J."/>
            <person name="Lin Y.C."/>
            <person name="Legue V."/>
            <person name="Le Tacon F."/>
            <person name="Marmeisse R."/>
            <person name="Melayah D."/>
            <person name="Montanini B."/>
            <person name="Muratet M."/>
            <person name="Nehls U."/>
            <person name="Niculita-Hirzel H."/>
            <person name="Oudot-Le Secq M.P."/>
            <person name="Peter M."/>
            <person name="Quesneville H."/>
            <person name="Rajashekar B."/>
            <person name="Reich M."/>
            <person name="Rouhier N."/>
            <person name="Schmutz J."/>
            <person name="Yin T."/>
            <person name="Chalot M."/>
            <person name="Henrissat B."/>
            <person name="Kuees U."/>
            <person name="Lucas S."/>
            <person name="Van de Peer Y."/>
            <person name="Podila G.K."/>
            <person name="Polle A."/>
            <person name="Pukkila P.J."/>
            <person name="Richardson P.M."/>
            <person name="Rouze P."/>
            <person name="Sanders I.R."/>
            <person name="Stajich J.E."/>
            <person name="Tunlid A."/>
            <person name="Tuskan G."/>
            <person name="Grigoriev I.V."/>
        </authorList>
    </citation>
    <scope>NUCLEOTIDE SEQUENCE [LARGE SCALE GENOMIC DNA]</scope>
    <source>
        <strain evidence="3">S238N-H82 / ATCC MYA-4686</strain>
    </source>
</reference>
<accession>B0DRS5</accession>
<name>B0DRS5_LACBS</name>
<dbReference type="InParanoid" id="B0DRS5"/>
<gene>
    <name evidence="2" type="ORF">LACBIDRAFT_332156</name>
</gene>
<sequence length="426" mass="47207">MSSEAFQEWINTYKLSRCRHSPMMEEVLARLLADPGEEEDNEGGDECEGSMEVPGDLGNSGSGFAWGEGDDFSMPDNGIDVDLCPSTPQKSNPIPPKTPIPAKVQRTGPDAEANLLYQQWQALIPRLMSPFLSFISATHGKKTFPLDGWYDSLQVQIEQELEAVTVAGDAATPCSSETNPATITTPEAPIPKQLTPDYSLAEPPLSLVNARGFYSNAVQLALDCGCLGVREQFPEPSKTVKNWLRYGQKHFYTCDSTRIKISIYVCNVCYADQDVPRGADFIVTTDGNFSQRHRKDAGDCPEFYRPEYFLTKAGLTIKMNMDHYDDGGVMALVCHHDAPLFLANLDTPALTSDNDASGCLIVNPVQYFIVPLPFLQESTGIHRNPQEWNQIPQDSTGMELDSAGFHRNRTGIHRNRTGMNNPYLKQ</sequence>
<dbReference type="STRING" id="486041.B0DRS5"/>
<evidence type="ECO:0000313" key="3">
    <source>
        <dbReference type="Proteomes" id="UP000001194"/>
    </source>
</evidence>
<keyword evidence="3" id="KW-1185">Reference proteome</keyword>
<organism evidence="3">
    <name type="scientific">Laccaria bicolor (strain S238N-H82 / ATCC MYA-4686)</name>
    <name type="common">Bicoloured deceiver</name>
    <name type="synonym">Laccaria laccata var. bicolor</name>
    <dbReference type="NCBI Taxonomy" id="486041"/>
    <lineage>
        <taxon>Eukaryota</taxon>
        <taxon>Fungi</taxon>
        <taxon>Dikarya</taxon>
        <taxon>Basidiomycota</taxon>
        <taxon>Agaricomycotina</taxon>
        <taxon>Agaricomycetes</taxon>
        <taxon>Agaricomycetidae</taxon>
        <taxon>Agaricales</taxon>
        <taxon>Agaricineae</taxon>
        <taxon>Hydnangiaceae</taxon>
        <taxon>Laccaria</taxon>
    </lineage>
</organism>
<dbReference type="RefSeq" id="XP_001886625.1">
    <property type="nucleotide sequence ID" value="XM_001886590.1"/>
</dbReference>
<dbReference type="HOGENOM" id="CLU_644158_0_0_1"/>
<dbReference type="KEGG" id="lbc:LACBIDRAFT_332156"/>
<dbReference type="GeneID" id="6082332"/>
<feature type="compositionally biased region" description="Acidic residues" evidence="1">
    <location>
        <begin position="35"/>
        <end position="49"/>
    </location>
</feature>